<evidence type="ECO:0000259" key="1">
    <source>
        <dbReference type="Pfam" id="PF13304"/>
    </source>
</evidence>
<feature type="domain" description="ATPase AAA-type core" evidence="1">
    <location>
        <begin position="602"/>
        <end position="708"/>
    </location>
</feature>
<dbReference type="RefSeq" id="WP_309946630.1">
    <property type="nucleotide sequence ID" value="NZ_JAVDQY010000003.1"/>
</dbReference>
<dbReference type="InterPro" id="IPR027417">
    <property type="entry name" value="P-loop_NTPase"/>
</dbReference>
<dbReference type="SUPFAM" id="SSF52540">
    <property type="entry name" value="P-loop containing nucleoside triphosphate hydrolases"/>
    <property type="match status" value="1"/>
</dbReference>
<organism evidence="2 3">
    <name type="scientific">Chryseobacterium rhizosphaerae</name>
    <dbReference type="NCBI Taxonomy" id="395937"/>
    <lineage>
        <taxon>Bacteria</taxon>
        <taxon>Pseudomonadati</taxon>
        <taxon>Bacteroidota</taxon>
        <taxon>Flavobacteriia</taxon>
        <taxon>Flavobacteriales</taxon>
        <taxon>Weeksellaceae</taxon>
        <taxon>Chryseobacterium group</taxon>
        <taxon>Chryseobacterium</taxon>
    </lineage>
</organism>
<dbReference type="GO" id="GO:0005524">
    <property type="term" value="F:ATP binding"/>
    <property type="evidence" value="ECO:0007669"/>
    <property type="project" value="UniProtKB-KW"/>
</dbReference>
<comment type="caution">
    <text evidence="2">The sequence shown here is derived from an EMBL/GenBank/DDBJ whole genome shotgun (WGS) entry which is preliminary data.</text>
</comment>
<gene>
    <name evidence="2" type="ORF">J2787_002603</name>
</gene>
<evidence type="ECO:0000313" key="2">
    <source>
        <dbReference type="EMBL" id="MDR6527211.1"/>
    </source>
</evidence>
<evidence type="ECO:0000313" key="3">
    <source>
        <dbReference type="Proteomes" id="UP001184861"/>
    </source>
</evidence>
<name>A0AAE3YBQ1_9FLAO</name>
<accession>A0AAE3YBQ1</accession>
<keyword evidence="2" id="KW-0547">Nucleotide-binding</keyword>
<proteinExistence type="predicted"/>
<dbReference type="AlphaFoldDB" id="A0AAE3YBQ1"/>
<dbReference type="EMBL" id="JAVDQY010000003">
    <property type="protein sequence ID" value="MDR6527211.1"/>
    <property type="molecule type" value="Genomic_DNA"/>
</dbReference>
<dbReference type="Pfam" id="PF13304">
    <property type="entry name" value="AAA_21"/>
    <property type="match status" value="1"/>
</dbReference>
<dbReference type="Proteomes" id="UP001184861">
    <property type="component" value="Unassembled WGS sequence"/>
</dbReference>
<dbReference type="InterPro" id="IPR003959">
    <property type="entry name" value="ATPase_AAA_core"/>
</dbReference>
<sequence length="831" mass="97708">MSFKLIAIHPLVGCDDDILKILSEDQIYFFDNSYYLNEFGIIEQTSQKVPKDFFYVSNETSSLENINVQALVGKNGEGKSSLIELLIRILNNFFKQYQIGAVTKQLIFAKGVYADLYYQIKKNIYRIHIDSRKIEKRDKGFWIVAKVWENEKIIYDSTALDTESISKRKVEFIPLESLFFTMYINYSIYGLNEADYSLENNYMPIEGGFVPEMMEKVIKIQKESWLTQIFHKNDGYQTPIVLHPFREEGQIDVNNEKYLLSQRLLSLIIEENSSNYHITEDLVASNVSLLFKDKDALDEYINIPIRQIIESNDFSKVESILKQGRDTLHRDETISLLNNYYNFIYENIILLNKFKNTIQFYNNDSNTDLLMINIDIISRLININGYNIVVKERGLQFYLQEIKQYLPEDIYEKVKFILINTDKLNFNVFNLFQIFSIYFNFWINYFNIDKNNLLLGNIDLIFERNLFYYIVTKSFKIIRYPKYRSLNRIDTIEYFSAKLNLSEITINTHTEFLKKLTQKDESHISIKIRQSINVLRLALKSPESNLISFYKGIIGNPNSINFKRLKEYIEESKENAEPILFLPPRVFLTEIFLKSISTNKDNINIKKISSGEYQKNAIISSLIYHLKNIDSIESQPEQNSDALKAIKLTATYSFENIYILLDEIELYFHPEYQRLFINELLLKISKIKFKNLKNINFLFVTHSPFILSDIPKNNVLFLEKGKPIKTMNEDTFASNIHTLLQHGFFLNSVPIGEFAKDKINHYFKLLHEGQTIDEMGKDIYNQLLLVGEPFIKAQLLKLYNDLTPEISDLRNIVQMLDKEIKNLQKQLNDKN</sequence>
<reference evidence="2" key="1">
    <citation type="submission" date="2023-07" db="EMBL/GenBank/DDBJ databases">
        <title>Sorghum-associated microbial communities from plants grown in Nebraska, USA.</title>
        <authorList>
            <person name="Schachtman D."/>
        </authorList>
    </citation>
    <scope>NUCLEOTIDE SEQUENCE</scope>
    <source>
        <strain evidence="2">DS2360</strain>
    </source>
</reference>
<protein>
    <submittedName>
        <fullName evidence="2">Energy-coupling factor transporter ATP-binding protein EcfA2</fullName>
    </submittedName>
</protein>
<dbReference type="GO" id="GO:0016887">
    <property type="term" value="F:ATP hydrolysis activity"/>
    <property type="evidence" value="ECO:0007669"/>
    <property type="project" value="InterPro"/>
</dbReference>
<keyword evidence="2" id="KW-0067">ATP-binding</keyword>